<dbReference type="AlphaFoldDB" id="E1QU67"/>
<dbReference type="Pfam" id="PF07728">
    <property type="entry name" value="AAA_5"/>
    <property type="match status" value="1"/>
</dbReference>
<dbReference type="EMBL" id="CP002100">
    <property type="protein sequence ID" value="ADN51061.1"/>
    <property type="molecule type" value="Genomic_DNA"/>
</dbReference>
<reference evidence="2 3" key="1">
    <citation type="journal article" date="2010" name="Stand. Genomic Sci.">
        <title>Complete genome sequence of Vulcanisaeta distributa type strain (IC-017).</title>
        <authorList>
            <person name="Mavromatis K."/>
            <person name="Sikorski J."/>
            <person name="Pabst E."/>
            <person name="Teshima H."/>
            <person name="Lapidus A."/>
            <person name="Lucas S."/>
            <person name="Nolan M."/>
            <person name="Glavina Del Rio T."/>
            <person name="Cheng J.F."/>
            <person name="Bruce D."/>
            <person name="Goodwin L."/>
            <person name="Pitluck S."/>
            <person name="Liolios K."/>
            <person name="Ivanova N."/>
            <person name="Mikhailova N."/>
            <person name="Pati A."/>
            <person name="Chen A."/>
            <person name="Palaniappan K."/>
            <person name="Land M."/>
            <person name="Hauser L."/>
            <person name="Chang Y.J."/>
            <person name="Jeffries C.D."/>
            <person name="Rohde M."/>
            <person name="Spring S."/>
            <person name="Goker M."/>
            <person name="Wirth R."/>
            <person name="Woyke T."/>
            <person name="Bristow J."/>
            <person name="Eisen J.A."/>
            <person name="Markowitz V."/>
            <person name="Hugenholtz P."/>
            <person name="Klenk H.P."/>
            <person name="Kyrpides N.C."/>
        </authorList>
    </citation>
    <scope>NUCLEOTIDE SEQUENCE [LARGE SCALE GENOMIC DNA]</scope>
    <source>
        <strain evidence="3">DSM 14429 / JCM 11212 / NBRC 100878 / IC-017</strain>
    </source>
</reference>
<dbReference type="PANTHER" id="PTHR37291:SF1">
    <property type="entry name" value="TYPE IV METHYL-DIRECTED RESTRICTION ENZYME ECOKMCRB SUBUNIT"/>
    <property type="match status" value="1"/>
</dbReference>
<dbReference type="InterPro" id="IPR027417">
    <property type="entry name" value="P-loop_NTPase"/>
</dbReference>
<dbReference type="Gene3D" id="3.40.50.300">
    <property type="entry name" value="P-loop containing nucleotide triphosphate hydrolases"/>
    <property type="match status" value="1"/>
</dbReference>
<proteinExistence type="predicted"/>
<dbReference type="REBASE" id="28278">
    <property type="entry name" value="VdiJMcrBP"/>
</dbReference>
<sequence length="604" mass="69044">MGWFVYRSVFGGFDDLGRVIEWVRERGRGELPFVCVFPGNAEHWFWSLRYSVEGEVGYALWGDKASGLEQIKDISDITGIPFKALVDRYVDALFERKEDDNSVSLLLRDAGSARPVIGVFYVKNVGIVGFGLVTDITLDAFRNFKYWREDQGHWVIRWRMRVLWLHPGVRDLLRNPGFTWKDEKELIDKLKSRITEDKSIKSEINEYIKSIESIVPKQGNMCLSDESKLLEVWLKINAILSDNDEVNSMVEFYGYAQSSVLSMFETVSISELNIDLIVKKISEELYFDEAFIRRFVNAVRFGNVLLVGPPGVGKTSLAVRVAKELGGDGGYMIRVANALWFRRDVIGGETLEEGSVKWRAGMLIQAYNRVVERLINGDNRPFFVIIDELNRADVDKAFGEFFAIFRSPNPSDWELPIDLVSEIEGHGERIDEEAKHFLENFKLAKDKYDDPSYPLRYIRIIGTMNVVDIRNLFIVGEAALRRFILMNIKCPEGDSDVRKFLDKTNHLKLSEESKKLIADFVREIRGQLRDKPPCVSPGAVKLAVELLDNAVGQGLLDVNDKKSMLEYFVSYLESSLGIVVGEPVKRFRRVVDEVTKRLISVSEK</sequence>
<dbReference type="SUPFAM" id="SSF52540">
    <property type="entry name" value="P-loop containing nucleoside triphosphate hydrolases"/>
    <property type="match status" value="1"/>
</dbReference>
<dbReference type="GO" id="GO:0005524">
    <property type="term" value="F:ATP binding"/>
    <property type="evidence" value="ECO:0007669"/>
    <property type="project" value="InterPro"/>
</dbReference>
<dbReference type="eggNOG" id="arCOG03779">
    <property type="taxonomic scope" value="Archaea"/>
</dbReference>
<evidence type="ECO:0000259" key="1">
    <source>
        <dbReference type="SMART" id="SM00382"/>
    </source>
</evidence>
<organism evidence="2 3">
    <name type="scientific">Vulcanisaeta distributa (strain DSM 14429 / JCM 11212 / NBRC 100878 / IC-017)</name>
    <dbReference type="NCBI Taxonomy" id="572478"/>
    <lineage>
        <taxon>Archaea</taxon>
        <taxon>Thermoproteota</taxon>
        <taxon>Thermoprotei</taxon>
        <taxon>Thermoproteales</taxon>
        <taxon>Thermoproteaceae</taxon>
        <taxon>Vulcanisaeta</taxon>
    </lineage>
</organism>
<feature type="domain" description="AAA+ ATPase" evidence="1">
    <location>
        <begin position="300"/>
        <end position="491"/>
    </location>
</feature>
<keyword evidence="3" id="KW-1185">Reference proteome</keyword>
<dbReference type="SMART" id="SM00382">
    <property type="entry name" value="AAA"/>
    <property type="match status" value="1"/>
</dbReference>
<dbReference type="InterPro" id="IPR052934">
    <property type="entry name" value="Methyl-DNA_Rec/Restrict_Enz"/>
</dbReference>
<accession>E1QU67</accession>
<dbReference type="RefSeq" id="WP_013336786.1">
    <property type="nucleotide sequence ID" value="NC_014537.1"/>
</dbReference>
<dbReference type="PANTHER" id="PTHR37291">
    <property type="entry name" value="5-METHYLCYTOSINE-SPECIFIC RESTRICTION ENZYME B"/>
    <property type="match status" value="1"/>
</dbReference>
<evidence type="ECO:0000313" key="2">
    <source>
        <dbReference type="EMBL" id="ADN51061.1"/>
    </source>
</evidence>
<dbReference type="CDD" id="cd00009">
    <property type="entry name" value="AAA"/>
    <property type="match status" value="1"/>
</dbReference>
<dbReference type="GeneID" id="9752628"/>
<dbReference type="STRING" id="572478.Vdis_1687"/>
<dbReference type="InterPro" id="IPR011704">
    <property type="entry name" value="ATPase_dyneun-rel_AAA"/>
</dbReference>
<dbReference type="InterPro" id="IPR003593">
    <property type="entry name" value="AAA+_ATPase"/>
</dbReference>
<reference evidence="3" key="2">
    <citation type="journal article" date="2010" name="Stand. Genomic Sci.">
        <title>Complete genome sequence of Vulcanisaeta distributa type strain (IC-017T).</title>
        <authorList>
            <person name="Mavromatis K."/>
            <person name="Sikorski J."/>
            <person name="Pabst E."/>
            <person name="Teshima H."/>
            <person name="Lapidus A."/>
            <person name="Lucas S."/>
            <person name="Nolan M."/>
            <person name="Glavina Del Rio T."/>
            <person name="Cheng J."/>
            <person name="Bruce D."/>
            <person name="Goodwin L."/>
            <person name="Pitluck S."/>
            <person name="Liolios K."/>
            <person name="Ivanova N."/>
            <person name="Mikhailova N."/>
            <person name="Pati A."/>
            <person name="Chen A."/>
            <person name="Palaniappan K."/>
            <person name="Land M."/>
            <person name="Hauser L."/>
            <person name="Chang Y."/>
            <person name="Jeffries C."/>
            <person name="Rohde M."/>
            <person name="Spring S."/>
            <person name="Goker M."/>
            <person name="Wirth R."/>
            <person name="Woyke T."/>
            <person name="Bristow J."/>
            <person name="Eisen J."/>
            <person name="Markowitz V."/>
            <person name="Hugenholtz P."/>
            <person name="Klenk H."/>
            <person name="Kyrpides N."/>
        </authorList>
    </citation>
    <scope>NUCLEOTIDE SEQUENCE [LARGE SCALE GENOMIC DNA]</scope>
    <source>
        <strain evidence="3">DSM 14429 / JCM 11212 / NBRC 100878 / IC-017</strain>
    </source>
</reference>
<gene>
    <name evidence="2" type="ordered locus">Vdis_1687</name>
</gene>
<protein>
    <submittedName>
        <fullName evidence="2">AAA ATPase central domain protein</fullName>
    </submittedName>
</protein>
<dbReference type="HOGENOM" id="CLU_465911_0_0_2"/>
<dbReference type="Proteomes" id="UP000006681">
    <property type="component" value="Chromosome"/>
</dbReference>
<dbReference type="GO" id="GO:0016887">
    <property type="term" value="F:ATP hydrolysis activity"/>
    <property type="evidence" value="ECO:0007669"/>
    <property type="project" value="InterPro"/>
</dbReference>
<evidence type="ECO:0000313" key="3">
    <source>
        <dbReference type="Proteomes" id="UP000006681"/>
    </source>
</evidence>
<name>E1QU67_VULDI</name>
<dbReference type="KEGG" id="vdi:Vdis_1687"/>
<dbReference type="OrthoDB" id="9837at2157"/>